<dbReference type="EMBL" id="CP013235">
    <property type="protein sequence ID" value="AMP08650.1"/>
    <property type="molecule type" value="Genomic_DNA"/>
</dbReference>
<sequence length="142" mass="15246">MQIPLHRYFQLTGCALLATALIPTVFAQDMTSRNGRLTQPVVNATANAPVQEAAQVAGAVPEGPAAAASQAETPTPTPRERESTVRVGDVTRLLLQAQVDGRVAGPRQPMLGVTATASWQRYLDSFKHPLPENFEKKVTSNN</sequence>
<keyword evidence="2" id="KW-0732">Signal</keyword>
<keyword evidence="4" id="KW-1185">Reference proteome</keyword>
<gene>
    <name evidence="3" type="ORF">CAter282_0849</name>
</gene>
<dbReference type="RefSeq" id="WP_231879158.1">
    <property type="nucleotide sequence ID" value="NZ_CP013233.1"/>
</dbReference>
<dbReference type="InterPro" id="IPR022053">
    <property type="entry name" value="DUF3613"/>
</dbReference>
<evidence type="ECO:0008006" key="5">
    <source>
        <dbReference type="Google" id="ProtNLM"/>
    </source>
</evidence>
<reference evidence="3 4" key="1">
    <citation type="submission" date="2015-11" db="EMBL/GenBank/DDBJ databases">
        <title>Exploring the genomic traits of fungus-feeding bacterial genus Collimonas.</title>
        <authorList>
            <person name="Song C."/>
            <person name="Schmidt R."/>
            <person name="de Jager V."/>
            <person name="Krzyzanowska D."/>
            <person name="Jongedijk E."/>
            <person name="Cankar K."/>
            <person name="Beekwilder J."/>
            <person name="van Veen A."/>
            <person name="de Boer W."/>
            <person name="van Veen J.A."/>
            <person name="Garbeva P."/>
        </authorList>
    </citation>
    <scope>NUCLEOTIDE SEQUENCE [LARGE SCALE GENOMIC DNA]</scope>
    <source>
        <strain evidence="3 4">Ter282</strain>
    </source>
</reference>
<feature type="chain" id="PRO_5007277883" description="DUF3613 domain-containing protein" evidence="2">
    <location>
        <begin position="28"/>
        <end position="142"/>
    </location>
</feature>
<evidence type="ECO:0000313" key="4">
    <source>
        <dbReference type="Proteomes" id="UP000071778"/>
    </source>
</evidence>
<protein>
    <recommendedName>
        <fullName evidence="5">DUF3613 domain-containing protein</fullName>
    </recommendedName>
</protein>
<dbReference type="Pfam" id="PF12266">
    <property type="entry name" value="DUF3613"/>
    <property type="match status" value="1"/>
</dbReference>
<feature type="signal peptide" evidence="2">
    <location>
        <begin position="1"/>
        <end position="27"/>
    </location>
</feature>
<dbReference type="AlphaFoldDB" id="A0A127QF14"/>
<dbReference type="PATRIC" id="fig|279058.18.peg.843"/>
<proteinExistence type="predicted"/>
<organism evidence="3 4">
    <name type="scientific">Collimonas arenae</name>
    <dbReference type="NCBI Taxonomy" id="279058"/>
    <lineage>
        <taxon>Bacteria</taxon>
        <taxon>Pseudomonadati</taxon>
        <taxon>Pseudomonadota</taxon>
        <taxon>Betaproteobacteria</taxon>
        <taxon>Burkholderiales</taxon>
        <taxon>Oxalobacteraceae</taxon>
        <taxon>Collimonas</taxon>
    </lineage>
</organism>
<dbReference type="Proteomes" id="UP000071778">
    <property type="component" value="Chromosome"/>
</dbReference>
<evidence type="ECO:0000256" key="2">
    <source>
        <dbReference type="SAM" id="SignalP"/>
    </source>
</evidence>
<evidence type="ECO:0000313" key="3">
    <source>
        <dbReference type="EMBL" id="AMP08650.1"/>
    </source>
</evidence>
<feature type="compositionally biased region" description="Low complexity" evidence="1">
    <location>
        <begin position="57"/>
        <end position="74"/>
    </location>
</feature>
<name>A0A127QF14_9BURK</name>
<accession>A0A127QF14</accession>
<evidence type="ECO:0000256" key="1">
    <source>
        <dbReference type="SAM" id="MobiDB-lite"/>
    </source>
</evidence>
<feature type="region of interest" description="Disordered" evidence="1">
    <location>
        <begin position="57"/>
        <end position="86"/>
    </location>
</feature>